<keyword evidence="2" id="KW-0813">Transport</keyword>
<proteinExistence type="inferred from homology"/>
<feature type="coiled-coil region" evidence="4">
    <location>
        <begin position="301"/>
        <end position="332"/>
    </location>
</feature>
<organism evidence="6 7">
    <name type="scientific">Salimicrobium flavidum</name>
    <dbReference type="NCBI Taxonomy" id="570947"/>
    <lineage>
        <taxon>Bacteria</taxon>
        <taxon>Bacillati</taxon>
        <taxon>Bacillota</taxon>
        <taxon>Bacilli</taxon>
        <taxon>Bacillales</taxon>
        <taxon>Bacillaceae</taxon>
        <taxon>Salimicrobium</taxon>
    </lineage>
</organism>
<protein>
    <submittedName>
        <fullName evidence="6">Tripartite ATP-independent transporter solute receptor, DctP family</fullName>
    </submittedName>
</protein>
<evidence type="ECO:0000256" key="2">
    <source>
        <dbReference type="ARBA" id="ARBA00022448"/>
    </source>
</evidence>
<dbReference type="Proteomes" id="UP000187608">
    <property type="component" value="Unassembled WGS sequence"/>
</dbReference>
<dbReference type="InterPro" id="IPR038404">
    <property type="entry name" value="TRAP_DctP_sf"/>
</dbReference>
<keyword evidence="7" id="KW-1185">Reference proteome</keyword>
<keyword evidence="3" id="KW-0732">Signal</keyword>
<evidence type="ECO:0000256" key="1">
    <source>
        <dbReference type="ARBA" id="ARBA00009023"/>
    </source>
</evidence>
<dbReference type="GO" id="GO:0030288">
    <property type="term" value="C:outer membrane-bounded periplasmic space"/>
    <property type="evidence" value="ECO:0007669"/>
    <property type="project" value="InterPro"/>
</dbReference>
<dbReference type="NCBIfam" id="TIGR00787">
    <property type="entry name" value="dctP"/>
    <property type="match status" value="1"/>
</dbReference>
<dbReference type="NCBIfam" id="NF037995">
    <property type="entry name" value="TRAP_S1"/>
    <property type="match status" value="1"/>
</dbReference>
<sequence>MKVYLKKIREVFTIFNKKSLLTGVMALSLSGFLAACGGGGDEGGSGDGGDSAGGSSETWRMVTEEVDGQVQFEYAQEFADRINEKTDGRITIEPYEFGGLGNETDQVEQLETGAVEMAVMSPGFTGNMVKEGQLFALHFLFPDDVAKTQEVLNNSEALNTDLREKYEEHGISPLSFWTEGAMQWTSNTPIEEPADFEGLKMRTQTSPLILESYKAYGADPQSMSWGELYTALDRGTVEGQENPIFFIGDASFHEVQDYMTISNHNNYVAMTTVNSDWYEGLDEETQSTIDETVQEMQEWVFEEQKSQNEEWLQTIKEDEENATEIIELTEEQREAFRSEAMGVRDFYRNEVSTVDGAILDKLEQEISDISGEDTGESSEDGSSEGDSGSEE</sequence>
<evidence type="ECO:0000256" key="3">
    <source>
        <dbReference type="ARBA" id="ARBA00022729"/>
    </source>
</evidence>
<dbReference type="PANTHER" id="PTHR33376:SF7">
    <property type="entry name" value="C4-DICARBOXYLATE-BINDING PROTEIN DCTB"/>
    <property type="match status" value="1"/>
</dbReference>
<dbReference type="Gene3D" id="3.40.190.170">
    <property type="entry name" value="Bacterial extracellular solute-binding protein, family 7"/>
    <property type="match status" value="1"/>
</dbReference>
<dbReference type="Pfam" id="PF03480">
    <property type="entry name" value="DctP"/>
    <property type="match status" value="1"/>
</dbReference>
<dbReference type="PANTHER" id="PTHR33376">
    <property type="match status" value="1"/>
</dbReference>
<dbReference type="STRING" id="570947.SAMN05421687_102257"/>
<feature type="region of interest" description="Disordered" evidence="5">
    <location>
        <begin position="363"/>
        <end position="391"/>
    </location>
</feature>
<feature type="compositionally biased region" description="Acidic residues" evidence="5">
    <location>
        <begin position="370"/>
        <end position="391"/>
    </location>
</feature>
<dbReference type="InterPro" id="IPR018389">
    <property type="entry name" value="DctP_fam"/>
</dbReference>
<dbReference type="EMBL" id="FTOC01000002">
    <property type="protein sequence ID" value="SIS40810.1"/>
    <property type="molecule type" value="Genomic_DNA"/>
</dbReference>
<keyword evidence="4" id="KW-0175">Coiled coil</keyword>
<reference evidence="7" key="1">
    <citation type="submission" date="2017-01" db="EMBL/GenBank/DDBJ databases">
        <authorList>
            <person name="Varghese N."/>
            <person name="Submissions S."/>
        </authorList>
    </citation>
    <scope>NUCLEOTIDE SEQUENCE [LARGE SCALE GENOMIC DNA]</scope>
    <source>
        <strain evidence="7">DSM 23127</strain>
    </source>
</reference>
<comment type="similarity">
    <text evidence="1">Belongs to the bacterial solute-binding protein 7 family.</text>
</comment>
<evidence type="ECO:0000256" key="5">
    <source>
        <dbReference type="SAM" id="MobiDB-lite"/>
    </source>
</evidence>
<name>A0A1N7IUT8_9BACI</name>
<dbReference type="InterPro" id="IPR004682">
    <property type="entry name" value="TRAP_DctP"/>
</dbReference>
<accession>A0A1N7IUT8</accession>
<keyword evidence="6" id="KW-0675">Receptor</keyword>
<evidence type="ECO:0000313" key="7">
    <source>
        <dbReference type="Proteomes" id="UP000187608"/>
    </source>
</evidence>
<dbReference type="GO" id="GO:0055085">
    <property type="term" value="P:transmembrane transport"/>
    <property type="evidence" value="ECO:0007669"/>
    <property type="project" value="InterPro"/>
</dbReference>
<gene>
    <name evidence="6" type="ORF">SAMN05421687_102257</name>
</gene>
<evidence type="ECO:0000256" key="4">
    <source>
        <dbReference type="SAM" id="Coils"/>
    </source>
</evidence>
<evidence type="ECO:0000313" key="6">
    <source>
        <dbReference type="EMBL" id="SIS40810.1"/>
    </source>
</evidence>
<dbReference type="AlphaFoldDB" id="A0A1N7IUT8"/>